<dbReference type="EMBL" id="JBHRYJ010000003">
    <property type="protein sequence ID" value="MFC3677028.1"/>
    <property type="molecule type" value="Genomic_DNA"/>
</dbReference>
<proteinExistence type="predicted"/>
<evidence type="ECO:0000313" key="2">
    <source>
        <dbReference type="Proteomes" id="UP001595711"/>
    </source>
</evidence>
<accession>A0ABV7VHR2</accession>
<dbReference type="RefSeq" id="WP_379728418.1">
    <property type="nucleotide sequence ID" value="NZ_JBHRYJ010000003.1"/>
</dbReference>
<protein>
    <submittedName>
        <fullName evidence="1">PAS domain-containing protein</fullName>
    </submittedName>
</protein>
<keyword evidence="2" id="KW-1185">Reference proteome</keyword>
<dbReference type="InterPro" id="IPR009922">
    <property type="entry name" value="DUF1457"/>
</dbReference>
<reference evidence="2" key="1">
    <citation type="journal article" date="2019" name="Int. J. Syst. Evol. Microbiol.">
        <title>The Global Catalogue of Microorganisms (GCM) 10K type strain sequencing project: providing services to taxonomists for standard genome sequencing and annotation.</title>
        <authorList>
            <consortium name="The Broad Institute Genomics Platform"/>
            <consortium name="The Broad Institute Genome Sequencing Center for Infectious Disease"/>
            <person name="Wu L."/>
            <person name="Ma J."/>
        </authorList>
    </citation>
    <scope>NUCLEOTIDE SEQUENCE [LARGE SCALE GENOMIC DNA]</scope>
    <source>
        <strain evidence="2">KCTC 42182</strain>
    </source>
</reference>
<dbReference type="Pfam" id="PF07310">
    <property type="entry name" value="PAS_5"/>
    <property type="match status" value="1"/>
</dbReference>
<comment type="caution">
    <text evidence="1">The sequence shown here is derived from an EMBL/GenBank/DDBJ whole genome shotgun (WGS) entry which is preliminary data.</text>
</comment>
<gene>
    <name evidence="1" type="ORF">ACFOOQ_15830</name>
</gene>
<evidence type="ECO:0000313" key="1">
    <source>
        <dbReference type="EMBL" id="MFC3677028.1"/>
    </source>
</evidence>
<organism evidence="1 2">
    <name type="scientific">Ferrovibrio xuzhouensis</name>
    <dbReference type="NCBI Taxonomy" id="1576914"/>
    <lineage>
        <taxon>Bacteria</taxon>
        <taxon>Pseudomonadati</taxon>
        <taxon>Pseudomonadota</taxon>
        <taxon>Alphaproteobacteria</taxon>
        <taxon>Rhodospirillales</taxon>
        <taxon>Rhodospirillaceae</taxon>
        <taxon>Ferrovibrio</taxon>
    </lineage>
</organism>
<name>A0ABV7VHR2_9PROT</name>
<dbReference type="Proteomes" id="UP001595711">
    <property type="component" value="Unassembled WGS sequence"/>
</dbReference>
<sequence>MPGHQPVQVDLKDRRVQYTHLPLEMIDSGDFRQLLDLWNRKRGSQRIPARADFDPLELKMILPRLMLIEVVDDPPDFRYRLAGTASRELTGLDWTGHSVLDLVPRQHGLLLWNCLCDMQQDLQPQYVSLSVISRLGEPLRYRVLRLPLGCDGETMDRVLVVQDFGTALPLLRRYFDRVREAQVLEAVRDTLQGSPRGP</sequence>